<feature type="transmembrane region" description="Helical" evidence="9">
    <location>
        <begin position="345"/>
        <end position="366"/>
    </location>
</feature>
<dbReference type="PATRIC" id="fig|1302272.5.peg.407"/>
<evidence type="ECO:0000256" key="8">
    <source>
        <dbReference type="ARBA" id="ARBA00023136"/>
    </source>
</evidence>
<proteinExistence type="inferred from homology"/>
<dbReference type="SMART" id="SM00062">
    <property type="entry name" value="PBPb"/>
    <property type="match status" value="1"/>
</dbReference>
<feature type="signal peptide" evidence="10">
    <location>
        <begin position="1"/>
        <end position="31"/>
    </location>
</feature>
<dbReference type="GO" id="GO:0043190">
    <property type="term" value="C:ATP-binding cassette (ABC) transporter complex"/>
    <property type="evidence" value="ECO:0007669"/>
    <property type="project" value="InterPro"/>
</dbReference>
<keyword evidence="10" id="KW-0732">Signal</keyword>
<keyword evidence="7 9" id="KW-1133">Transmembrane helix</keyword>
<keyword evidence="4" id="KW-1003">Cell membrane</keyword>
<dbReference type="InterPro" id="IPR001638">
    <property type="entry name" value="Solute-binding_3/MltF_N"/>
</dbReference>
<sequence>MKGLFNKIAQSVLIAAVTLLFLGGLATTGHAADDSLKTVEDKGTLVVATSPDYPPYEFQATVHGKSKVIGMDMDVMKKVAKDLGVKLEIKSMNFDSLLVAIQTGKADVAVGGINPTAERRQSVDFSDIYYLGGQSFLINKTDAGKYKNRSDLKGLKIGAQTGTLQYNLAKQKIPGAQVKGMDKSTDLVLALKTHKIDALGIETPSAEAYVKNDKSLAMINSGYKLDKNEVGAAIAAKKGSDALINAMNKSVATINKDNLTDQYLADAGKYMKVNTQNTTMWHYSNYFVTGVEYTLLISAVSVVIGVLLGTLLALMRFSKNKLLHGLAVAYIEFVRGTPLMVQVMFVYFGIGIIVNIPALLSGIIAVSLNSGAYVAEIIRSGIDSVAKGQTEAASSLGLSKGDTMRFVILPQAIRNIWPALGNEFISLIKESSIVSIIGVTDLIYQTNIVRADTYRGVMPIFITMLIYFVITFLLTRVLNHYEGKMKHAR</sequence>
<keyword evidence="5 9" id="KW-0812">Transmembrane</keyword>
<evidence type="ECO:0000256" key="4">
    <source>
        <dbReference type="ARBA" id="ARBA00022475"/>
    </source>
</evidence>
<evidence type="ECO:0000256" key="7">
    <source>
        <dbReference type="ARBA" id="ARBA00022989"/>
    </source>
</evidence>
<dbReference type="Pfam" id="PF00528">
    <property type="entry name" value="BPD_transp_1"/>
    <property type="match status" value="1"/>
</dbReference>
<dbReference type="EMBL" id="AZCX01000001">
    <property type="protein sequence ID" value="KRK49479.1"/>
    <property type="molecule type" value="Genomic_DNA"/>
</dbReference>
<dbReference type="InterPro" id="IPR043429">
    <property type="entry name" value="ArtM/GltK/GlnP/TcyL/YhdX-like"/>
</dbReference>
<evidence type="ECO:0000256" key="2">
    <source>
        <dbReference type="ARBA" id="ARBA00010072"/>
    </source>
</evidence>
<evidence type="ECO:0000313" key="13">
    <source>
        <dbReference type="Proteomes" id="UP000050911"/>
    </source>
</evidence>
<dbReference type="Pfam" id="PF00497">
    <property type="entry name" value="SBP_bac_3"/>
    <property type="match status" value="1"/>
</dbReference>
<dbReference type="PROSITE" id="PS50928">
    <property type="entry name" value="ABC_TM1"/>
    <property type="match status" value="1"/>
</dbReference>
<dbReference type="GO" id="GO:0006865">
    <property type="term" value="P:amino acid transport"/>
    <property type="evidence" value="ECO:0007669"/>
    <property type="project" value="UniProtKB-KW"/>
</dbReference>
<dbReference type="STRING" id="1302272.FC96_GL000410"/>
<evidence type="ECO:0000256" key="5">
    <source>
        <dbReference type="ARBA" id="ARBA00022692"/>
    </source>
</evidence>
<feature type="chain" id="PRO_5006405453" evidence="10">
    <location>
        <begin position="32"/>
        <end position="489"/>
    </location>
</feature>
<dbReference type="SUPFAM" id="SSF161098">
    <property type="entry name" value="MetI-like"/>
    <property type="match status" value="1"/>
</dbReference>
<comment type="caution">
    <text evidence="12">The sequence shown here is derived from an EMBL/GenBank/DDBJ whole genome shotgun (WGS) entry which is preliminary data.</text>
</comment>
<reference evidence="12 13" key="1">
    <citation type="journal article" date="2015" name="Genome Announc.">
        <title>Expanding the biotechnology potential of lactobacilli through comparative genomics of 213 strains and associated genera.</title>
        <authorList>
            <person name="Sun Z."/>
            <person name="Harris H.M."/>
            <person name="McCann A."/>
            <person name="Guo C."/>
            <person name="Argimon S."/>
            <person name="Zhang W."/>
            <person name="Yang X."/>
            <person name="Jeffery I.B."/>
            <person name="Cooney J.C."/>
            <person name="Kagawa T.F."/>
            <person name="Liu W."/>
            <person name="Song Y."/>
            <person name="Salvetti E."/>
            <person name="Wrobel A."/>
            <person name="Rasinkangas P."/>
            <person name="Parkhill J."/>
            <person name="Rea M.C."/>
            <person name="O'Sullivan O."/>
            <person name="Ritari J."/>
            <person name="Douillard F.P."/>
            <person name="Paul Ross R."/>
            <person name="Yang R."/>
            <person name="Briner A.E."/>
            <person name="Felis G.E."/>
            <person name="de Vos W.M."/>
            <person name="Barrangou R."/>
            <person name="Klaenhammer T.R."/>
            <person name="Caufield P.W."/>
            <person name="Cui Y."/>
            <person name="Zhang H."/>
            <person name="O'Toole P.W."/>
        </authorList>
    </citation>
    <scope>NUCLEOTIDE SEQUENCE [LARGE SCALE GENOMIC DNA]</scope>
    <source>
        <strain evidence="12 13">JCM 15530</strain>
    </source>
</reference>
<evidence type="ECO:0000313" key="12">
    <source>
        <dbReference type="EMBL" id="KRK49479.1"/>
    </source>
</evidence>
<evidence type="ECO:0000256" key="9">
    <source>
        <dbReference type="RuleBase" id="RU363032"/>
    </source>
</evidence>
<keyword evidence="13" id="KW-1185">Reference proteome</keyword>
<organism evidence="12 13">
    <name type="scientific">Secundilactobacillus kimchicus JCM 15530</name>
    <dbReference type="NCBI Taxonomy" id="1302272"/>
    <lineage>
        <taxon>Bacteria</taxon>
        <taxon>Bacillati</taxon>
        <taxon>Bacillota</taxon>
        <taxon>Bacilli</taxon>
        <taxon>Lactobacillales</taxon>
        <taxon>Lactobacillaceae</taxon>
        <taxon>Secundilactobacillus</taxon>
    </lineage>
</organism>
<dbReference type="Gene3D" id="3.40.190.10">
    <property type="entry name" value="Periplasmic binding protein-like II"/>
    <property type="match status" value="2"/>
</dbReference>
<dbReference type="Proteomes" id="UP000050911">
    <property type="component" value="Unassembled WGS sequence"/>
</dbReference>
<accession>A0A0R1I2D7</accession>
<feature type="transmembrane region" description="Helical" evidence="9">
    <location>
        <begin position="293"/>
        <end position="314"/>
    </location>
</feature>
<dbReference type="CDD" id="cd06261">
    <property type="entry name" value="TM_PBP2"/>
    <property type="match status" value="1"/>
</dbReference>
<feature type="domain" description="ABC transmembrane type-1" evidence="11">
    <location>
        <begin position="291"/>
        <end position="475"/>
    </location>
</feature>
<evidence type="ECO:0000256" key="10">
    <source>
        <dbReference type="SAM" id="SignalP"/>
    </source>
</evidence>
<dbReference type="AlphaFoldDB" id="A0A0R1I2D7"/>
<keyword evidence="6" id="KW-0029">Amino-acid transport</keyword>
<dbReference type="NCBIfam" id="TIGR01726">
    <property type="entry name" value="HEQRo_perm_3TM"/>
    <property type="match status" value="1"/>
</dbReference>
<dbReference type="PANTHER" id="PTHR30614">
    <property type="entry name" value="MEMBRANE COMPONENT OF AMINO ACID ABC TRANSPORTER"/>
    <property type="match status" value="1"/>
</dbReference>
<dbReference type="FunFam" id="1.10.3720.10:FF:000033">
    <property type="entry name" value="Polar amino acid ABC transporter permease"/>
    <property type="match status" value="1"/>
</dbReference>
<feature type="transmembrane region" description="Helical" evidence="9">
    <location>
        <begin position="457"/>
        <end position="479"/>
    </location>
</feature>
<evidence type="ECO:0000256" key="3">
    <source>
        <dbReference type="ARBA" id="ARBA00022448"/>
    </source>
</evidence>
<evidence type="ECO:0000256" key="1">
    <source>
        <dbReference type="ARBA" id="ARBA00004651"/>
    </source>
</evidence>
<gene>
    <name evidence="12" type="ORF">FC96_GL000410</name>
</gene>
<protein>
    <submittedName>
        <fullName evidence="12">Polar amino acid ABC transporter inner membrane subunit</fullName>
    </submittedName>
</protein>
<comment type="similarity">
    <text evidence="2">Belongs to the binding-protein-dependent transport system permease family. HisMQ subfamily.</text>
</comment>
<dbReference type="InterPro" id="IPR000515">
    <property type="entry name" value="MetI-like"/>
</dbReference>
<keyword evidence="3 9" id="KW-0813">Transport</keyword>
<dbReference type="SUPFAM" id="SSF53850">
    <property type="entry name" value="Periplasmic binding protein-like II"/>
    <property type="match status" value="1"/>
</dbReference>
<dbReference type="InterPro" id="IPR035906">
    <property type="entry name" value="MetI-like_sf"/>
</dbReference>
<comment type="subcellular location">
    <subcellularLocation>
        <location evidence="1 9">Cell membrane</location>
        <topology evidence="1 9">Multi-pass membrane protein</topology>
    </subcellularLocation>
</comment>
<dbReference type="Gene3D" id="1.10.3720.10">
    <property type="entry name" value="MetI-like"/>
    <property type="match status" value="1"/>
</dbReference>
<name>A0A0R1I2D7_9LACO</name>
<evidence type="ECO:0000259" key="11">
    <source>
        <dbReference type="PROSITE" id="PS50928"/>
    </source>
</evidence>
<evidence type="ECO:0000256" key="6">
    <source>
        <dbReference type="ARBA" id="ARBA00022970"/>
    </source>
</evidence>
<dbReference type="GO" id="GO:0022857">
    <property type="term" value="F:transmembrane transporter activity"/>
    <property type="evidence" value="ECO:0007669"/>
    <property type="project" value="InterPro"/>
</dbReference>
<dbReference type="PANTHER" id="PTHR30614:SF20">
    <property type="entry name" value="GLUTAMINE TRANSPORT SYSTEM PERMEASE PROTEIN GLNP"/>
    <property type="match status" value="1"/>
</dbReference>
<keyword evidence="8 9" id="KW-0472">Membrane</keyword>
<dbReference type="InterPro" id="IPR010065">
    <property type="entry name" value="AA_ABC_transptr_permease_3TM"/>
</dbReference>